<comment type="caution">
    <text evidence="2">The sequence shown here is derived from an EMBL/GenBank/DDBJ whole genome shotgun (WGS) entry which is preliminary data.</text>
</comment>
<evidence type="ECO:0000313" key="2">
    <source>
        <dbReference type="EMBL" id="KAJ6647786.1"/>
    </source>
</evidence>
<name>A0A9Q0NCI2_9DIPT</name>
<dbReference type="Proteomes" id="UP001151699">
    <property type="component" value="Chromosome A"/>
</dbReference>
<protein>
    <submittedName>
        <fullName evidence="2">Uncharacterized protein</fullName>
    </submittedName>
</protein>
<organism evidence="2 3">
    <name type="scientific">Pseudolycoriella hygida</name>
    <dbReference type="NCBI Taxonomy" id="35572"/>
    <lineage>
        <taxon>Eukaryota</taxon>
        <taxon>Metazoa</taxon>
        <taxon>Ecdysozoa</taxon>
        <taxon>Arthropoda</taxon>
        <taxon>Hexapoda</taxon>
        <taxon>Insecta</taxon>
        <taxon>Pterygota</taxon>
        <taxon>Neoptera</taxon>
        <taxon>Endopterygota</taxon>
        <taxon>Diptera</taxon>
        <taxon>Nematocera</taxon>
        <taxon>Sciaroidea</taxon>
        <taxon>Sciaridae</taxon>
        <taxon>Pseudolycoriella</taxon>
    </lineage>
</organism>
<keyword evidence="3" id="KW-1185">Reference proteome</keyword>
<dbReference type="AlphaFoldDB" id="A0A9Q0NCI2"/>
<evidence type="ECO:0000256" key="1">
    <source>
        <dbReference type="SAM" id="MobiDB-lite"/>
    </source>
</evidence>
<gene>
    <name evidence="2" type="ORF">Bhyg_03009</name>
</gene>
<reference evidence="2" key="1">
    <citation type="submission" date="2022-07" db="EMBL/GenBank/DDBJ databases">
        <authorList>
            <person name="Trinca V."/>
            <person name="Uliana J.V.C."/>
            <person name="Torres T.T."/>
            <person name="Ward R.J."/>
            <person name="Monesi N."/>
        </authorList>
    </citation>
    <scope>NUCLEOTIDE SEQUENCE</scope>
    <source>
        <strain evidence="2">HSMRA1968</strain>
        <tissue evidence="2">Whole embryos</tissue>
    </source>
</reference>
<accession>A0A9Q0NCI2</accession>
<dbReference type="OrthoDB" id="6779804at2759"/>
<sequence length="428" mass="49754">MLMCVISLNYLNPKSIICEWKSQQPNILVDVIDVGKLTFHIFLTNAMFGHLFLTFNYGETFIQKSNFLAKENIKRFLQGDSEEEVGGEESNDEEMVIMTSDHDSSELEISDEEEDPLAESDVQNHSDIFVGKDKKAKWHKSSNICNFSRKGDEEFEPGPTITLIESELEAFQMCFTDAIVGETIRYTNKYISTIQSNFARESDTAYKCSNTEMLKSTIVKYKTIHRFNTERISRRSHAAIFGNFDSDSVNHRRTGPPPNIAVVSWRNYCEENTKTITFLAYLFVGVTFFLENNKYHSEQVRLYGVIVRKKLEKISFSIDYNIHSLLTRPDGNFFDSKKNIFQTFQGIFTHTNKNEAGNNTIVQLSKIQFSYEWFTGLVLVTPQDFNYLLTLLLQVARIPPRIIIESIFEYIRTEWQQFHVWFELIQDE</sequence>
<dbReference type="EMBL" id="WJQU01000001">
    <property type="protein sequence ID" value="KAJ6647786.1"/>
    <property type="molecule type" value="Genomic_DNA"/>
</dbReference>
<feature type="region of interest" description="Disordered" evidence="1">
    <location>
        <begin position="100"/>
        <end position="122"/>
    </location>
</feature>
<proteinExistence type="predicted"/>
<evidence type="ECO:0000313" key="3">
    <source>
        <dbReference type="Proteomes" id="UP001151699"/>
    </source>
</evidence>
<feature type="compositionally biased region" description="Acidic residues" evidence="1">
    <location>
        <begin position="106"/>
        <end position="118"/>
    </location>
</feature>